<keyword evidence="5" id="KW-1185">Reference proteome</keyword>
<name>A0ABQ9JN82_9CUCU</name>
<dbReference type="PANTHER" id="PTHR21549:SF0">
    <property type="entry name" value="COILED-COIL DOMAIN-CONTAINING PROTEIN 112"/>
    <property type="match status" value="1"/>
</dbReference>
<dbReference type="InterPro" id="IPR039902">
    <property type="entry name" value="CCDC148/CCDC112"/>
</dbReference>
<evidence type="ECO:0000313" key="4">
    <source>
        <dbReference type="EMBL" id="KAJ8979714.1"/>
    </source>
</evidence>
<reference evidence="4" key="1">
    <citation type="journal article" date="2023" name="Insect Mol. Biol.">
        <title>Genome sequencing provides insights into the evolution of gene families encoding plant cell wall-degrading enzymes in longhorned beetles.</title>
        <authorList>
            <person name="Shin N.R."/>
            <person name="Okamura Y."/>
            <person name="Kirsch R."/>
            <person name="Pauchet Y."/>
        </authorList>
    </citation>
    <scope>NUCLEOTIDE SEQUENCE</scope>
    <source>
        <strain evidence="4">MMC_N1</strain>
    </source>
</reference>
<feature type="coiled-coil region" evidence="2">
    <location>
        <begin position="279"/>
        <end position="325"/>
    </location>
</feature>
<protein>
    <recommendedName>
        <fullName evidence="6">Coiled-coil domain-containing protein 112</fullName>
    </recommendedName>
</protein>
<evidence type="ECO:0008006" key="6">
    <source>
        <dbReference type="Google" id="ProtNLM"/>
    </source>
</evidence>
<dbReference type="Proteomes" id="UP001162164">
    <property type="component" value="Unassembled WGS sequence"/>
</dbReference>
<comment type="caution">
    <text evidence="4">The sequence shown here is derived from an EMBL/GenBank/DDBJ whole genome shotgun (WGS) entry which is preliminary data.</text>
</comment>
<evidence type="ECO:0000313" key="5">
    <source>
        <dbReference type="Proteomes" id="UP001162164"/>
    </source>
</evidence>
<keyword evidence="1 2" id="KW-0175">Coiled coil</keyword>
<proteinExistence type="predicted"/>
<dbReference type="EMBL" id="JAPWTJ010000320">
    <property type="protein sequence ID" value="KAJ8979714.1"/>
    <property type="molecule type" value="Genomic_DNA"/>
</dbReference>
<gene>
    <name evidence="4" type="ORF">NQ317_015538</name>
</gene>
<sequence length="423" mass="51365">MSVFSIVEVNKLNNVKHNVEKSIELVFEHLKKYPDIDVHQFSLDMEEKRQVEWQHLRLKVEDIIGPLTNKINLIKEKKMDEITDFKQFKKEMIAIQENIQNFKSESKTKYQSLENQVNCISEDIQYYNTRLLDWVEPIKIDEYLNPVRTKIIRNNHRCKETTIFMDFLYKHGGHENGWRKEDHLLFIKFRKMYKNIDLVAKNLHSELPDISIEDIKQHEEWYKTYLDLQAKKKEAIKSWQRARNSKQPVRNSVVSSVRNVIQTEENTREKLIKWKVYEKLRYAKEMQICQEQIKREKEQLKNKRQEELKRVVQEWKQTKQSLEQEEIVQKRMFEEREKKKRSLEANRMIKQYRSQDDIYILKMRQQKKPEVNPQPRSKSSTLAKRDPERLLKPTKQWINRVHGENQHSNGFCSIMDLKRLPKL</sequence>
<feature type="region of interest" description="Disordered" evidence="3">
    <location>
        <begin position="365"/>
        <end position="391"/>
    </location>
</feature>
<dbReference type="PANTHER" id="PTHR21549">
    <property type="entry name" value="MUTATED IN BLADDER CANCER 1"/>
    <property type="match status" value="1"/>
</dbReference>
<organism evidence="4 5">
    <name type="scientific">Molorchus minor</name>
    <dbReference type="NCBI Taxonomy" id="1323400"/>
    <lineage>
        <taxon>Eukaryota</taxon>
        <taxon>Metazoa</taxon>
        <taxon>Ecdysozoa</taxon>
        <taxon>Arthropoda</taxon>
        <taxon>Hexapoda</taxon>
        <taxon>Insecta</taxon>
        <taxon>Pterygota</taxon>
        <taxon>Neoptera</taxon>
        <taxon>Endopterygota</taxon>
        <taxon>Coleoptera</taxon>
        <taxon>Polyphaga</taxon>
        <taxon>Cucujiformia</taxon>
        <taxon>Chrysomeloidea</taxon>
        <taxon>Cerambycidae</taxon>
        <taxon>Lamiinae</taxon>
        <taxon>Monochamini</taxon>
        <taxon>Molorchus</taxon>
    </lineage>
</organism>
<accession>A0ABQ9JN82</accession>
<evidence type="ECO:0000256" key="1">
    <source>
        <dbReference type="ARBA" id="ARBA00023054"/>
    </source>
</evidence>
<evidence type="ECO:0000256" key="2">
    <source>
        <dbReference type="SAM" id="Coils"/>
    </source>
</evidence>
<evidence type="ECO:0000256" key="3">
    <source>
        <dbReference type="SAM" id="MobiDB-lite"/>
    </source>
</evidence>